<name>A0A1G2KS70_9BACT</name>
<keyword evidence="1" id="KW-0812">Transmembrane</keyword>
<reference evidence="2 3" key="1">
    <citation type="journal article" date="2016" name="Nat. Commun.">
        <title>Thousands of microbial genomes shed light on interconnected biogeochemical processes in an aquifer system.</title>
        <authorList>
            <person name="Anantharaman K."/>
            <person name="Brown C.T."/>
            <person name="Hug L.A."/>
            <person name="Sharon I."/>
            <person name="Castelle C.J."/>
            <person name="Probst A.J."/>
            <person name="Thomas B.C."/>
            <person name="Singh A."/>
            <person name="Wilkins M.J."/>
            <person name="Karaoz U."/>
            <person name="Brodie E.L."/>
            <person name="Williams K.H."/>
            <person name="Hubbard S.S."/>
            <person name="Banfield J.F."/>
        </authorList>
    </citation>
    <scope>NUCLEOTIDE SEQUENCE [LARGE SCALE GENOMIC DNA]</scope>
</reference>
<dbReference type="AlphaFoldDB" id="A0A1G2KS70"/>
<dbReference type="EMBL" id="MHQL01000040">
    <property type="protein sequence ID" value="OHA02285.1"/>
    <property type="molecule type" value="Genomic_DNA"/>
</dbReference>
<feature type="transmembrane region" description="Helical" evidence="1">
    <location>
        <begin position="44"/>
        <end position="64"/>
    </location>
</feature>
<accession>A0A1G2KS70</accession>
<evidence type="ECO:0000313" key="3">
    <source>
        <dbReference type="Proteomes" id="UP000177811"/>
    </source>
</evidence>
<dbReference type="Proteomes" id="UP000177811">
    <property type="component" value="Unassembled WGS sequence"/>
</dbReference>
<evidence type="ECO:0000313" key="2">
    <source>
        <dbReference type="EMBL" id="OHA02285.1"/>
    </source>
</evidence>
<sequence length="70" mass="7695">MSMVIAWVFFGLGALFSLPIVVGFVGALWAFAMNEPTRITSVDWMLTLIFIATPVSFFLASLAASHLEDR</sequence>
<evidence type="ECO:0000256" key="1">
    <source>
        <dbReference type="SAM" id="Phobius"/>
    </source>
</evidence>
<protein>
    <submittedName>
        <fullName evidence="2">Uncharacterized protein</fullName>
    </submittedName>
</protein>
<comment type="caution">
    <text evidence="2">The sequence shown here is derived from an EMBL/GenBank/DDBJ whole genome shotgun (WGS) entry which is preliminary data.</text>
</comment>
<gene>
    <name evidence="2" type="ORF">A3C16_03210</name>
</gene>
<keyword evidence="1" id="KW-1133">Transmembrane helix</keyword>
<keyword evidence="1" id="KW-0472">Membrane</keyword>
<feature type="transmembrane region" description="Helical" evidence="1">
    <location>
        <begin position="7"/>
        <end position="32"/>
    </location>
</feature>
<organism evidence="2 3">
    <name type="scientific">Candidatus Sungbacteria bacterium RIFCSPHIGHO2_02_FULL_51_29</name>
    <dbReference type="NCBI Taxonomy" id="1802273"/>
    <lineage>
        <taxon>Bacteria</taxon>
        <taxon>Candidatus Sungiibacteriota</taxon>
    </lineage>
</organism>
<proteinExistence type="predicted"/>